<dbReference type="EMBL" id="GBXM01081179">
    <property type="protein sequence ID" value="JAH27398.1"/>
    <property type="molecule type" value="Transcribed_RNA"/>
</dbReference>
<proteinExistence type="predicted"/>
<sequence length="15" mass="1682">MLMTPRSMLDITVSS</sequence>
<reference evidence="1" key="2">
    <citation type="journal article" date="2015" name="Fish Shellfish Immunol.">
        <title>Early steps in the European eel (Anguilla anguilla)-Vibrio vulnificus interaction in the gills: Role of the RtxA13 toxin.</title>
        <authorList>
            <person name="Callol A."/>
            <person name="Pajuelo D."/>
            <person name="Ebbesson L."/>
            <person name="Teles M."/>
            <person name="MacKenzie S."/>
            <person name="Amaro C."/>
        </authorList>
    </citation>
    <scope>NUCLEOTIDE SEQUENCE</scope>
</reference>
<protein>
    <submittedName>
        <fullName evidence="1">Uncharacterized protein</fullName>
    </submittedName>
</protein>
<reference evidence="1" key="1">
    <citation type="submission" date="2014-11" db="EMBL/GenBank/DDBJ databases">
        <authorList>
            <person name="Amaro Gonzalez C."/>
        </authorList>
    </citation>
    <scope>NUCLEOTIDE SEQUENCE</scope>
</reference>
<organism evidence="1">
    <name type="scientific">Anguilla anguilla</name>
    <name type="common">European freshwater eel</name>
    <name type="synonym">Muraena anguilla</name>
    <dbReference type="NCBI Taxonomy" id="7936"/>
    <lineage>
        <taxon>Eukaryota</taxon>
        <taxon>Metazoa</taxon>
        <taxon>Chordata</taxon>
        <taxon>Craniata</taxon>
        <taxon>Vertebrata</taxon>
        <taxon>Euteleostomi</taxon>
        <taxon>Actinopterygii</taxon>
        <taxon>Neopterygii</taxon>
        <taxon>Teleostei</taxon>
        <taxon>Anguilliformes</taxon>
        <taxon>Anguillidae</taxon>
        <taxon>Anguilla</taxon>
    </lineage>
</organism>
<accession>A0A0E9RGC7</accession>
<evidence type="ECO:0000313" key="1">
    <source>
        <dbReference type="EMBL" id="JAH27398.1"/>
    </source>
</evidence>
<name>A0A0E9RGC7_ANGAN</name>